<keyword evidence="2" id="KW-1185">Reference proteome</keyword>
<dbReference type="Proteomes" id="UP000319756">
    <property type="component" value="Chromosome"/>
</dbReference>
<evidence type="ECO:0000313" key="1">
    <source>
        <dbReference type="EMBL" id="QDI90450.1"/>
    </source>
</evidence>
<name>A0A514LF24_9BACI</name>
<organism evidence="1 2">
    <name type="scientific">Salicibibacter halophilus</name>
    <dbReference type="NCBI Taxonomy" id="2502791"/>
    <lineage>
        <taxon>Bacteria</taxon>
        <taxon>Bacillati</taxon>
        <taxon>Bacillota</taxon>
        <taxon>Bacilli</taxon>
        <taxon>Bacillales</taxon>
        <taxon>Bacillaceae</taxon>
        <taxon>Salicibibacter</taxon>
    </lineage>
</organism>
<dbReference type="Pfam" id="PF14350">
    <property type="entry name" value="Beta_protein"/>
    <property type="match status" value="1"/>
</dbReference>
<evidence type="ECO:0008006" key="3">
    <source>
        <dbReference type="Google" id="ProtNLM"/>
    </source>
</evidence>
<evidence type="ECO:0000313" key="2">
    <source>
        <dbReference type="Proteomes" id="UP000319756"/>
    </source>
</evidence>
<reference evidence="2" key="1">
    <citation type="submission" date="2019-01" db="EMBL/GenBank/DDBJ databases">
        <title>Genomic analysis of Salicibibacter sp. NKC3-5.</title>
        <authorList>
            <person name="Oh Y.J."/>
        </authorList>
    </citation>
    <scope>NUCLEOTIDE SEQUENCE [LARGE SCALE GENOMIC DNA]</scope>
    <source>
        <strain evidence="2">NKC3-5</strain>
    </source>
</reference>
<dbReference type="EMBL" id="CP035485">
    <property type="protein sequence ID" value="QDI90450.1"/>
    <property type="molecule type" value="Genomic_DNA"/>
</dbReference>
<dbReference type="KEGG" id="sale:EPH95_04020"/>
<protein>
    <recommendedName>
        <fullName evidence="3">Beta protein</fullName>
    </recommendedName>
</protein>
<proteinExistence type="predicted"/>
<dbReference type="AlphaFoldDB" id="A0A514LF24"/>
<sequence length="353" mass="40952">MISKRGMRLEDFTYVPVLRFREQERKALKSVNMSNKMVPLIEMVSEKPRSNSKEDSIQHLINETDGMEQIFIDIPIYLSVKRNTKESTIDFINRMKSDVNQRIGYYLDDRLVGEDRFIPVISYDPAIPFNETSLKQLEFSLRERYGRLGFRIYPTYFQEAFTSIKDLLQKQDFLFFDVGEGNHNTQNKRFHESLVKLASTKDATSIIIRSAVPKELTYTGLTNNEVVGSIDNSLLKDYTHFGYDAFGDYAGVKKDDITEGGRISPGYFLFSGEYNLFYGFKGEFNRPATFTSLLVPEIMDSKVWKTLSKNHKENCYGCRSIIEISENQRSGNAQSEWKGYTMAHYLYTLEEFL</sequence>
<dbReference type="InterPro" id="IPR025683">
    <property type="entry name" value="Protein_beta"/>
</dbReference>
<gene>
    <name evidence="1" type="ORF">EPH95_04020</name>
</gene>
<accession>A0A514LF24</accession>